<accession>A0AAQ1RVE8</accession>
<evidence type="ECO:0000256" key="1">
    <source>
        <dbReference type="SAM" id="Phobius"/>
    </source>
</evidence>
<dbReference type="Proteomes" id="UP000474718">
    <property type="component" value="Unassembled WGS sequence"/>
</dbReference>
<dbReference type="EMBL" id="FQVY01000001">
    <property type="protein sequence ID" value="SHF86192.1"/>
    <property type="molecule type" value="Genomic_DNA"/>
</dbReference>
<reference evidence="3 6" key="3">
    <citation type="journal article" date="2019" name="Nat. Med.">
        <title>A library of human gut bacterial isolates paired with longitudinal multiomics data enables mechanistic microbiome research.</title>
        <authorList>
            <person name="Poyet M."/>
            <person name="Groussin M."/>
            <person name="Gibbons S.M."/>
            <person name="Avila-Pacheco J."/>
            <person name="Jiang X."/>
            <person name="Kearney S.M."/>
            <person name="Perrotta A.R."/>
            <person name="Berdy B."/>
            <person name="Zhao S."/>
            <person name="Lieberman T.D."/>
            <person name="Swanson P.K."/>
            <person name="Smith M."/>
            <person name="Roesemann S."/>
            <person name="Alexander J.E."/>
            <person name="Rich S.A."/>
            <person name="Livny J."/>
            <person name="Vlamakis H."/>
            <person name="Clish C."/>
            <person name="Bullock K."/>
            <person name="Deik A."/>
            <person name="Scott J."/>
            <person name="Pierce K.A."/>
            <person name="Xavier R.J."/>
            <person name="Alm E.J."/>
        </authorList>
    </citation>
    <scope>NUCLEOTIDE SEQUENCE [LARGE SCALE GENOMIC DNA]</scope>
    <source>
        <strain evidence="3 6">BIOML-A2</strain>
    </source>
</reference>
<evidence type="ECO:0008006" key="7">
    <source>
        <dbReference type="Google" id="ProtNLM"/>
    </source>
</evidence>
<organism evidence="4 5">
    <name type="scientific">Bittarella massiliensis</name>
    <name type="common">ex Durand et al. 2017</name>
    <dbReference type="NCBI Taxonomy" id="1720313"/>
    <lineage>
        <taxon>Bacteria</taxon>
        <taxon>Bacillati</taxon>
        <taxon>Bacillota</taxon>
        <taxon>Clostridia</taxon>
        <taxon>Eubacteriales</taxon>
        <taxon>Oscillospiraceae</taxon>
        <taxon>Bittarella (ex Durand et al. 2017)</taxon>
    </lineage>
</organism>
<evidence type="ECO:0000313" key="3">
    <source>
        <dbReference type="EMBL" id="MZL68446.1"/>
    </source>
</evidence>
<keyword evidence="1" id="KW-0812">Transmembrane</keyword>
<evidence type="ECO:0000313" key="5">
    <source>
        <dbReference type="Proteomes" id="UP000184089"/>
    </source>
</evidence>
<dbReference type="Proteomes" id="UP000184089">
    <property type="component" value="Unassembled WGS sequence"/>
</dbReference>
<keyword evidence="1" id="KW-0472">Membrane</keyword>
<sequence length="103" mass="11313">MTKNRWILSTVTAFLCCAALFLSSLLVGWHRGADSMQAEAPSRYLLRVENGQLAVYAGGSGQPELCGEVTLSALPEEEQQHLLQGVWAESRQELEGLLQDYSS</sequence>
<evidence type="ECO:0000313" key="2">
    <source>
        <dbReference type="EMBL" id="MCQ4950220.1"/>
    </source>
</evidence>
<comment type="caution">
    <text evidence="4">The sequence shown here is derived from an EMBL/GenBank/DDBJ whole genome shotgun (WGS) entry which is preliminary data.</text>
</comment>
<protein>
    <recommendedName>
        <fullName evidence="7">Bypass of forespore C C-terminal domain-containing protein</fullName>
    </recommendedName>
</protein>
<dbReference type="EMBL" id="WWVX01000001">
    <property type="protein sequence ID" value="MZL68446.1"/>
    <property type="molecule type" value="Genomic_DNA"/>
</dbReference>
<name>A0AAQ1RVE8_9FIRM</name>
<gene>
    <name evidence="3" type="ORF">GT747_01475</name>
    <name evidence="2" type="ORF">NE646_11155</name>
    <name evidence="4" type="ORF">SAMN05444424_0955</name>
</gene>
<dbReference type="RefSeq" id="WP_143161564.1">
    <property type="nucleotide sequence ID" value="NZ_FQVY01000001.1"/>
</dbReference>
<dbReference type="EMBL" id="JANGAB010000006">
    <property type="protein sequence ID" value="MCQ4950220.1"/>
    <property type="molecule type" value="Genomic_DNA"/>
</dbReference>
<keyword evidence="6" id="KW-1185">Reference proteome</keyword>
<keyword evidence="1" id="KW-1133">Transmembrane helix</keyword>
<reference evidence="5" key="2">
    <citation type="submission" date="2016-11" db="EMBL/GenBank/DDBJ databases">
        <authorList>
            <person name="Jaros S."/>
            <person name="Januszkiewicz K."/>
            <person name="Wedrychowicz H."/>
        </authorList>
    </citation>
    <scope>NUCLEOTIDE SEQUENCE [LARGE SCALE GENOMIC DNA]</scope>
    <source>
        <strain evidence="5">DSM 4029</strain>
    </source>
</reference>
<reference evidence="4" key="1">
    <citation type="submission" date="2016-11" db="EMBL/GenBank/DDBJ databases">
        <authorList>
            <person name="Varghese N."/>
            <person name="Submissions S."/>
        </authorList>
    </citation>
    <scope>NUCLEOTIDE SEQUENCE</scope>
    <source>
        <strain evidence="4">DSM 4029</strain>
    </source>
</reference>
<reference evidence="2" key="4">
    <citation type="submission" date="2022-06" db="EMBL/GenBank/DDBJ databases">
        <title>Isolation of gut microbiota from human fecal samples.</title>
        <authorList>
            <person name="Pamer E.G."/>
            <person name="Barat B."/>
            <person name="Waligurski E."/>
            <person name="Medina S."/>
            <person name="Paddock L."/>
            <person name="Mostad J."/>
        </authorList>
    </citation>
    <scope>NUCLEOTIDE SEQUENCE</scope>
    <source>
        <strain evidence="2">DFI.7.96</strain>
    </source>
</reference>
<feature type="transmembrane region" description="Helical" evidence="1">
    <location>
        <begin position="6"/>
        <end position="27"/>
    </location>
</feature>
<dbReference type="AlphaFoldDB" id="A0AAQ1RVE8"/>
<dbReference type="Proteomes" id="UP001205063">
    <property type="component" value="Unassembled WGS sequence"/>
</dbReference>
<evidence type="ECO:0000313" key="6">
    <source>
        <dbReference type="Proteomes" id="UP000474718"/>
    </source>
</evidence>
<evidence type="ECO:0000313" key="4">
    <source>
        <dbReference type="EMBL" id="SHF86192.1"/>
    </source>
</evidence>
<proteinExistence type="predicted"/>